<organism evidence="3 4">
    <name type="scientific">Cyanobium gracile UHCC 0281</name>
    <dbReference type="NCBI Taxonomy" id="3110309"/>
    <lineage>
        <taxon>Bacteria</taxon>
        <taxon>Bacillati</taxon>
        <taxon>Cyanobacteriota</taxon>
        <taxon>Cyanophyceae</taxon>
        <taxon>Synechococcales</taxon>
        <taxon>Prochlorococcaceae</taxon>
        <taxon>Cyanobium</taxon>
    </lineage>
</organism>
<evidence type="ECO:0000313" key="3">
    <source>
        <dbReference type="EMBL" id="MEA5443993.1"/>
    </source>
</evidence>
<feature type="chain" id="PRO_5046275675" evidence="2">
    <location>
        <begin position="30"/>
        <end position="142"/>
    </location>
</feature>
<name>A0ABU5SZP6_9CYAN</name>
<dbReference type="Proteomes" id="UP001302329">
    <property type="component" value="Unassembled WGS sequence"/>
</dbReference>
<feature type="signal peptide" evidence="2">
    <location>
        <begin position="1"/>
        <end position="29"/>
    </location>
</feature>
<evidence type="ECO:0000313" key="4">
    <source>
        <dbReference type="Proteomes" id="UP001302329"/>
    </source>
</evidence>
<accession>A0ABU5SZP6</accession>
<reference evidence="3 4" key="1">
    <citation type="submission" date="2023-12" db="EMBL/GenBank/DDBJ databases">
        <title>Baltic Sea Cyanobacteria.</title>
        <authorList>
            <person name="Delbaje E."/>
            <person name="Fewer D.P."/>
            <person name="Shishido T.K."/>
        </authorList>
    </citation>
    <scope>NUCLEOTIDE SEQUENCE [LARGE SCALE GENOMIC DNA]</scope>
    <source>
        <strain evidence="3 4">UHCC 0281</strain>
    </source>
</reference>
<comment type="caution">
    <text evidence="3">The sequence shown here is derived from an EMBL/GenBank/DDBJ whole genome shotgun (WGS) entry which is preliminary data.</text>
</comment>
<proteinExistence type="predicted"/>
<feature type="compositionally biased region" description="Low complexity" evidence="1">
    <location>
        <begin position="123"/>
        <end position="136"/>
    </location>
</feature>
<sequence length="142" mass="14972">MPSSRLRPLLGALALLLASPLAGPAPARAQMSQEQAFQRGRAVNLARMRGEVINGGLGVYRPAICMYERSGGNCLVRSDAEGLLFRFYGGVPGWAQLGQPPTVETEILISPDGRNVVSVLYNGPPRSQPAPAGQPQAPQPGV</sequence>
<feature type="region of interest" description="Disordered" evidence="1">
    <location>
        <begin position="122"/>
        <end position="142"/>
    </location>
</feature>
<gene>
    <name evidence="3" type="ORF">VB739_15650</name>
</gene>
<keyword evidence="4" id="KW-1185">Reference proteome</keyword>
<protein>
    <submittedName>
        <fullName evidence="3">Uncharacterized protein</fullName>
    </submittedName>
</protein>
<evidence type="ECO:0000256" key="1">
    <source>
        <dbReference type="SAM" id="MobiDB-lite"/>
    </source>
</evidence>
<dbReference type="RefSeq" id="WP_323357941.1">
    <property type="nucleotide sequence ID" value="NZ_JAYGHY010000085.1"/>
</dbReference>
<keyword evidence="2" id="KW-0732">Signal</keyword>
<dbReference type="EMBL" id="JAYGHY010000085">
    <property type="protein sequence ID" value="MEA5443993.1"/>
    <property type="molecule type" value="Genomic_DNA"/>
</dbReference>
<evidence type="ECO:0000256" key="2">
    <source>
        <dbReference type="SAM" id="SignalP"/>
    </source>
</evidence>